<dbReference type="EMBL" id="JAACLJ010000004">
    <property type="protein sequence ID" value="KAF4587262.1"/>
    <property type="molecule type" value="Genomic_DNA"/>
</dbReference>
<dbReference type="AlphaFoldDB" id="A0A8H4Q5X3"/>
<protein>
    <submittedName>
        <fullName evidence="1">Uncharacterized protein</fullName>
    </submittedName>
</protein>
<evidence type="ECO:0000313" key="2">
    <source>
        <dbReference type="Proteomes" id="UP000562929"/>
    </source>
</evidence>
<proteinExistence type="predicted"/>
<comment type="caution">
    <text evidence="1">The sequence shown here is derived from an EMBL/GenBank/DDBJ whole genome shotgun (WGS) entry which is preliminary data.</text>
</comment>
<gene>
    <name evidence="1" type="ORF">GQ602_003955</name>
</gene>
<keyword evidence="2" id="KW-1185">Reference proteome</keyword>
<organism evidence="1 2">
    <name type="scientific">Ophiocordyceps camponoti-floridani</name>
    <dbReference type="NCBI Taxonomy" id="2030778"/>
    <lineage>
        <taxon>Eukaryota</taxon>
        <taxon>Fungi</taxon>
        <taxon>Dikarya</taxon>
        <taxon>Ascomycota</taxon>
        <taxon>Pezizomycotina</taxon>
        <taxon>Sordariomycetes</taxon>
        <taxon>Hypocreomycetidae</taxon>
        <taxon>Hypocreales</taxon>
        <taxon>Ophiocordycipitaceae</taxon>
        <taxon>Ophiocordyceps</taxon>
    </lineage>
</organism>
<evidence type="ECO:0000313" key="1">
    <source>
        <dbReference type="EMBL" id="KAF4587262.1"/>
    </source>
</evidence>
<sequence>MHRGHKLYVLPADLQADEGAPHLLSASLALRKPGEHGADVAVRIAVRGACALKAYSRPYLPSHRLPAER</sequence>
<name>A0A8H4Q5X3_9HYPO</name>
<reference evidence="1 2" key="1">
    <citation type="journal article" date="2020" name="G3 (Bethesda)">
        <title>Genetic Underpinnings of Host Manipulation by Ophiocordyceps as Revealed by Comparative Transcriptomics.</title>
        <authorList>
            <person name="Will I."/>
            <person name="Das B."/>
            <person name="Trinh T."/>
            <person name="Brachmann A."/>
            <person name="Ohm R.A."/>
            <person name="de Bekker C."/>
        </authorList>
    </citation>
    <scope>NUCLEOTIDE SEQUENCE [LARGE SCALE GENOMIC DNA]</scope>
    <source>
        <strain evidence="1 2">EC05</strain>
    </source>
</reference>
<dbReference type="Proteomes" id="UP000562929">
    <property type="component" value="Unassembled WGS sequence"/>
</dbReference>
<accession>A0A8H4Q5X3</accession>